<feature type="transmembrane region" description="Helical" evidence="2">
    <location>
        <begin position="221"/>
        <end position="238"/>
    </location>
</feature>
<gene>
    <name evidence="3" type="ORF">AK812_SmicGene35958</name>
</gene>
<protein>
    <submittedName>
        <fullName evidence="3">Uncharacterized protein</fullName>
    </submittedName>
</protein>
<keyword evidence="2" id="KW-0472">Membrane</keyword>
<name>A0A1Q9CK52_SYMMI</name>
<proteinExistence type="predicted"/>
<evidence type="ECO:0000313" key="4">
    <source>
        <dbReference type="Proteomes" id="UP000186817"/>
    </source>
</evidence>
<feature type="region of interest" description="Disordered" evidence="1">
    <location>
        <begin position="67"/>
        <end position="97"/>
    </location>
</feature>
<sequence length="377" mass="41567">MEDVKSRSGINPCNDKDVLSGHYTWDVERKDSTINQPTIKEVRQQVAAGMVQALGSFDVPQRSIKSKITGGLHPGGASALKTDKKAEQRAEDGNFQERGSKDSAVYLGCVNTDDGCLRLQNGNRDIDDTDWAQTFIPINLPVLCTGGGGPRGGWPSSSLTSESLITIPPVEVWRCSYDLYLEPDVVKGVWNPENEEYAAVPGLQGIGQRDNKGLRRRGRGIFLRILFFPIFSIAAMLTSRGSTRVGHHVLSGHKPYNKGVARADFDIAMPSPPSFYRYSPPSRRLHGKQPEERFICQSGVVDDSKLRRACDLPKIQKYRGGNVPMIIILYQSDVPFQALADALGINRRLVISREGDKASMVEENKVVITQGIEARAD</sequence>
<dbReference type="EMBL" id="LSRX01001125">
    <property type="protein sequence ID" value="OLP83294.1"/>
    <property type="molecule type" value="Genomic_DNA"/>
</dbReference>
<dbReference type="Proteomes" id="UP000186817">
    <property type="component" value="Unassembled WGS sequence"/>
</dbReference>
<keyword evidence="2" id="KW-1133">Transmembrane helix</keyword>
<comment type="caution">
    <text evidence="3">The sequence shown here is derived from an EMBL/GenBank/DDBJ whole genome shotgun (WGS) entry which is preliminary data.</text>
</comment>
<feature type="compositionally biased region" description="Basic and acidic residues" evidence="1">
    <location>
        <begin position="81"/>
        <end position="92"/>
    </location>
</feature>
<accession>A0A1Q9CK52</accession>
<organism evidence="3 4">
    <name type="scientific">Symbiodinium microadriaticum</name>
    <name type="common">Dinoflagellate</name>
    <name type="synonym">Zooxanthella microadriatica</name>
    <dbReference type="NCBI Taxonomy" id="2951"/>
    <lineage>
        <taxon>Eukaryota</taxon>
        <taxon>Sar</taxon>
        <taxon>Alveolata</taxon>
        <taxon>Dinophyceae</taxon>
        <taxon>Suessiales</taxon>
        <taxon>Symbiodiniaceae</taxon>
        <taxon>Symbiodinium</taxon>
    </lineage>
</organism>
<dbReference type="AlphaFoldDB" id="A0A1Q9CK52"/>
<evidence type="ECO:0000313" key="3">
    <source>
        <dbReference type="EMBL" id="OLP83294.1"/>
    </source>
</evidence>
<keyword evidence="4" id="KW-1185">Reference proteome</keyword>
<evidence type="ECO:0000256" key="1">
    <source>
        <dbReference type="SAM" id="MobiDB-lite"/>
    </source>
</evidence>
<evidence type="ECO:0000256" key="2">
    <source>
        <dbReference type="SAM" id="Phobius"/>
    </source>
</evidence>
<keyword evidence="2" id="KW-0812">Transmembrane</keyword>
<reference evidence="3 4" key="1">
    <citation type="submission" date="2016-02" db="EMBL/GenBank/DDBJ databases">
        <title>Genome analysis of coral dinoflagellate symbionts highlights evolutionary adaptations to a symbiotic lifestyle.</title>
        <authorList>
            <person name="Aranda M."/>
            <person name="Li Y."/>
            <person name="Liew Y.J."/>
            <person name="Baumgarten S."/>
            <person name="Simakov O."/>
            <person name="Wilson M."/>
            <person name="Piel J."/>
            <person name="Ashoor H."/>
            <person name="Bougouffa S."/>
            <person name="Bajic V.B."/>
            <person name="Ryu T."/>
            <person name="Ravasi T."/>
            <person name="Bayer T."/>
            <person name="Micklem G."/>
            <person name="Kim H."/>
            <person name="Bhak J."/>
            <person name="Lajeunesse T.C."/>
            <person name="Voolstra C.R."/>
        </authorList>
    </citation>
    <scope>NUCLEOTIDE SEQUENCE [LARGE SCALE GENOMIC DNA]</scope>
    <source>
        <strain evidence="3 4">CCMP2467</strain>
    </source>
</reference>